<dbReference type="WBParaSite" id="Hba_11357">
    <property type="protein sequence ID" value="Hba_11357"/>
    <property type="gene ID" value="Hba_11357"/>
</dbReference>
<dbReference type="PANTHER" id="PTHR17985:SF8">
    <property type="entry name" value="TRANSPORT AND GOLGI ORGANIZATION PROTEIN 2 HOMOLOG"/>
    <property type="match status" value="1"/>
</dbReference>
<reference evidence="2" key="1">
    <citation type="submission" date="2016-11" db="UniProtKB">
        <authorList>
            <consortium name="WormBaseParasite"/>
        </authorList>
    </citation>
    <scope>IDENTIFICATION</scope>
</reference>
<keyword evidence="1" id="KW-1185">Reference proteome</keyword>
<dbReference type="GO" id="GO:0005794">
    <property type="term" value="C:Golgi apparatus"/>
    <property type="evidence" value="ECO:0007669"/>
    <property type="project" value="TreeGrafter"/>
</dbReference>
<protein>
    <submittedName>
        <fullName evidence="2">Kinesin motor domain-containing protein</fullName>
    </submittedName>
</protein>
<proteinExistence type="predicted"/>
<dbReference type="PANTHER" id="PTHR17985">
    <property type="entry name" value="SER/THR-RICH PROTEIN T10 IN DGCR REGION"/>
    <property type="match status" value="1"/>
</dbReference>
<dbReference type="Proteomes" id="UP000095283">
    <property type="component" value="Unplaced"/>
</dbReference>
<evidence type="ECO:0000313" key="1">
    <source>
        <dbReference type="Proteomes" id="UP000095283"/>
    </source>
</evidence>
<organism evidence="1 2">
    <name type="scientific">Heterorhabditis bacteriophora</name>
    <name type="common">Entomopathogenic nematode worm</name>
    <dbReference type="NCBI Taxonomy" id="37862"/>
    <lineage>
        <taxon>Eukaryota</taxon>
        <taxon>Metazoa</taxon>
        <taxon>Ecdysozoa</taxon>
        <taxon>Nematoda</taxon>
        <taxon>Chromadorea</taxon>
        <taxon>Rhabditida</taxon>
        <taxon>Rhabditina</taxon>
        <taxon>Rhabditomorpha</taxon>
        <taxon>Strongyloidea</taxon>
        <taxon>Heterorhabditidae</taxon>
        <taxon>Heterorhabditis</taxon>
    </lineage>
</organism>
<evidence type="ECO:0000313" key="2">
    <source>
        <dbReference type="WBParaSite" id="Hba_11357"/>
    </source>
</evidence>
<dbReference type="AlphaFoldDB" id="A0A1I7X1P4"/>
<sequence length="193" mass="22435">MQRYETEGMCMAFICVIHDQRSKYKLIILNNRDEMLERPTLELGWRGNILSGVRARTTFLGIYVLGNSEASTPFKKVSYGQKLFEEVITNLDENTTVTEIIGKLLDIGSDRMVCFPDPQVRLQCGDNGDNLYRYLCSIMVQFPNSVRYGTRSHSIFIVDRNDNATFYEKSMYEIPEDVENAKWVEKTFHFKLK</sequence>
<dbReference type="GO" id="GO:0007030">
    <property type="term" value="P:Golgi organization"/>
    <property type="evidence" value="ECO:0007669"/>
    <property type="project" value="TreeGrafter"/>
</dbReference>
<accession>A0A1I7X1P4</accession>
<dbReference type="InterPro" id="IPR008551">
    <property type="entry name" value="TANGO2"/>
</dbReference>
<name>A0A1I7X1P4_HETBA</name>
<dbReference type="Pfam" id="PF05742">
    <property type="entry name" value="TANGO2"/>
    <property type="match status" value="2"/>
</dbReference>
<dbReference type="GO" id="GO:0009306">
    <property type="term" value="P:protein secretion"/>
    <property type="evidence" value="ECO:0007669"/>
    <property type="project" value="TreeGrafter"/>
</dbReference>